<sequence>MSRAHRSSHLPLPSTTGQPSQPNTRGAGGTRAPLPLRVHVHCARIFPAASPCLLPPASWLLQSSACDSAACKNQKIPKALKGKMVSSGRHRTSERSRASHRVRCPIPRQVTP</sequence>
<proteinExistence type="predicted"/>
<name>A0A2T7D7X8_9POAL</name>
<feature type="region of interest" description="Disordered" evidence="1">
    <location>
        <begin position="1"/>
        <end position="32"/>
    </location>
</feature>
<keyword evidence="3" id="KW-1185">Reference proteome</keyword>
<accession>A0A2T7D7X8</accession>
<organism evidence="2 3">
    <name type="scientific">Panicum hallii var. hallii</name>
    <dbReference type="NCBI Taxonomy" id="1504633"/>
    <lineage>
        <taxon>Eukaryota</taxon>
        <taxon>Viridiplantae</taxon>
        <taxon>Streptophyta</taxon>
        <taxon>Embryophyta</taxon>
        <taxon>Tracheophyta</taxon>
        <taxon>Spermatophyta</taxon>
        <taxon>Magnoliopsida</taxon>
        <taxon>Liliopsida</taxon>
        <taxon>Poales</taxon>
        <taxon>Poaceae</taxon>
        <taxon>PACMAD clade</taxon>
        <taxon>Panicoideae</taxon>
        <taxon>Panicodae</taxon>
        <taxon>Paniceae</taxon>
        <taxon>Panicinae</taxon>
        <taxon>Panicum</taxon>
        <taxon>Panicum sect. Panicum</taxon>
    </lineage>
</organism>
<feature type="compositionally biased region" description="Polar residues" evidence="1">
    <location>
        <begin position="13"/>
        <end position="24"/>
    </location>
</feature>
<evidence type="ECO:0000256" key="1">
    <source>
        <dbReference type="SAM" id="MobiDB-lite"/>
    </source>
</evidence>
<reference evidence="2 3" key="1">
    <citation type="submission" date="2018-04" db="EMBL/GenBank/DDBJ databases">
        <title>WGS assembly of Panicum hallii var. hallii HAL2.</title>
        <authorList>
            <person name="Lovell J."/>
            <person name="Jenkins J."/>
            <person name="Lowry D."/>
            <person name="Mamidi S."/>
            <person name="Sreedasyam A."/>
            <person name="Weng X."/>
            <person name="Barry K."/>
            <person name="Bonette J."/>
            <person name="Campitelli B."/>
            <person name="Daum C."/>
            <person name="Gordon S."/>
            <person name="Gould B."/>
            <person name="Lipzen A."/>
            <person name="MacQueen A."/>
            <person name="Palacio-Mejia J."/>
            <person name="Plott C."/>
            <person name="Shakirov E."/>
            <person name="Shu S."/>
            <person name="Yoshinaga Y."/>
            <person name="Zane M."/>
            <person name="Rokhsar D."/>
            <person name="Grimwood J."/>
            <person name="Schmutz J."/>
            <person name="Juenger T."/>
        </authorList>
    </citation>
    <scope>NUCLEOTIDE SEQUENCE [LARGE SCALE GENOMIC DNA]</scope>
    <source>
        <strain evidence="3">cv. HAL2</strain>
    </source>
</reference>
<gene>
    <name evidence="2" type="ORF">GQ55_6G206200</name>
</gene>
<evidence type="ECO:0000313" key="3">
    <source>
        <dbReference type="Proteomes" id="UP000244336"/>
    </source>
</evidence>
<dbReference type="Gramene" id="PUZ51666">
    <property type="protein sequence ID" value="PUZ51666"/>
    <property type="gene ID" value="GQ55_6G206200"/>
</dbReference>
<dbReference type="Proteomes" id="UP000244336">
    <property type="component" value="Chromosome 6"/>
</dbReference>
<protein>
    <submittedName>
        <fullName evidence="2">Uncharacterized protein</fullName>
    </submittedName>
</protein>
<dbReference type="EMBL" id="CM009754">
    <property type="protein sequence ID" value="PUZ51666.1"/>
    <property type="molecule type" value="Genomic_DNA"/>
</dbReference>
<dbReference type="AlphaFoldDB" id="A0A2T7D7X8"/>
<evidence type="ECO:0000313" key="2">
    <source>
        <dbReference type="EMBL" id="PUZ51666.1"/>
    </source>
</evidence>
<feature type="region of interest" description="Disordered" evidence="1">
    <location>
        <begin position="81"/>
        <end position="112"/>
    </location>
</feature>